<evidence type="ECO:0000313" key="4">
    <source>
        <dbReference type="Proteomes" id="UP000094527"/>
    </source>
</evidence>
<keyword evidence="4" id="KW-1185">Reference proteome</keyword>
<evidence type="ECO:0000256" key="2">
    <source>
        <dbReference type="SAM" id="Phobius"/>
    </source>
</evidence>
<keyword evidence="2" id="KW-0472">Membrane</keyword>
<proteinExistence type="predicted"/>
<dbReference type="AlphaFoldDB" id="A0A1D2N9I8"/>
<feature type="transmembrane region" description="Helical" evidence="2">
    <location>
        <begin position="133"/>
        <end position="155"/>
    </location>
</feature>
<comment type="caution">
    <text evidence="3">The sequence shown here is derived from an EMBL/GenBank/DDBJ whole genome shotgun (WGS) entry which is preliminary data.</text>
</comment>
<protein>
    <submittedName>
        <fullName evidence="3">Uncharacterized protein</fullName>
    </submittedName>
</protein>
<keyword evidence="2" id="KW-0812">Transmembrane</keyword>
<gene>
    <name evidence="3" type="ORF">Ocin01_04759</name>
</gene>
<organism evidence="3 4">
    <name type="scientific">Orchesella cincta</name>
    <name type="common">Springtail</name>
    <name type="synonym">Podura cincta</name>
    <dbReference type="NCBI Taxonomy" id="48709"/>
    <lineage>
        <taxon>Eukaryota</taxon>
        <taxon>Metazoa</taxon>
        <taxon>Ecdysozoa</taxon>
        <taxon>Arthropoda</taxon>
        <taxon>Hexapoda</taxon>
        <taxon>Collembola</taxon>
        <taxon>Entomobryomorpha</taxon>
        <taxon>Entomobryoidea</taxon>
        <taxon>Orchesellidae</taxon>
        <taxon>Orchesellinae</taxon>
        <taxon>Orchesella</taxon>
    </lineage>
</organism>
<sequence length="192" mass="21521">MVVDYVKDMNGDILNGNCEDGTRHPQNQSGRTESRFAQKPEPETLRKNPAVRKAVLLGLTAGLSATKFICCFAVVIIISQQLSTNDNAQTSIAHLNGNKMLLQAALSMPTALMTFIAGILTFRTYPVIPDKMFFTHTLVQVVLFFLDVAIIVMTLDINLPSYGKTFLSLYLLFIDIYSICLTQLFFILQHYY</sequence>
<name>A0A1D2N9I8_ORCCI</name>
<dbReference type="Proteomes" id="UP000094527">
    <property type="component" value="Unassembled WGS sequence"/>
</dbReference>
<evidence type="ECO:0000313" key="3">
    <source>
        <dbReference type="EMBL" id="ODN01908.1"/>
    </source>
</evidence>
<reference evidence="3 4" key="1">
    <citation type="journal article" date="2016" name="Genome Biol. Evol.">
        <title>Gene Family Evolution Reflects Adaptation to Soil Environmental Stressors in the Genome of the Collembolan Orchesella cincta.</title>
        <authorList>
            <person name="Faddeeva-Vakhrusheva A."/>
            <person name="Derks M.F."/>
            <person name="Anvar S.Y."/>
            <person name="Agamennone V."/>
            <person name="Suring W."/>
            <person name="Smit S."/>
            <person name="van Straalen N.M."/>
            <person name="Roelofs D."/>
        </authorList>
    </citation>
    <scope>NUCLEOTIDE SEQUENCE [LARGE SCALE GENOMIC DNA]</scope>
    <source>
        <tissue evidence="3">Mixed pool</tissue>
    </source>
</reference>
<keyword evidence="2" id="KW-1133">Transmembrane helix</keyword>
<feature type="region of interest" description="Disordered" evidence="1">
    <location>
        <begin position="14"/>
        <end position="40"/>
    </location>
</feature>
<evidence type="ECO:0000256" key="1">
    <source>
        <dbReference type="SAM" id="MobiDB-lite"/>
    </source>
</evidence>
<dbReference type="EMBL" id="LJIJ01000134">
    <property type="protein sequence ID" value="ODN01908.1"/>
    <property type="molecule type" value="Genomic_DNA"/>
</dbReference>
<feature type="transmembrane region" description="Helical" evidence="2">
    <location>
        <begin position="100"/>
        <end position="121"/>
    </location>
</feature>
<feature type="transmembrane region" description="Helical" evidence="2">
    <location>
        <begin position="54"/>
        <end position="80"/>
    </location>
</feature>
<feature type="transmembrane region" description="Helical" evidence="2">
    <location>
        <begin position="167"/>
        <end position="188"/>
    </location>
</feature>
<accession>A0A1D2N9I8</accession>